<dbReference type="AlphaFoldDB" id="A0A5J4TB45"/>
<gene>
    <name evidence="1" type="ORF">EZS28_049016</name>
</gene>
<accession>A0A5J4TB45</accession>
<dbReference type="EMBL" id="SNRW01034587">
    <property type="protein sequence ID" value="KAA6355457.1"/>
    <property type="molecule type" value="Genomic_DNA"/>
</dbReference>
<organism evidence="1 2">
    <name type="scientific">Streblomastix strix</name>
    <dbReference type="NCBI Taxonomy" id="222440"/>
    <lineage>
        <taxon>Eukaryota</taxon>
        <taxon>Metamonada</taxon>
        <taxon>Preaxostyla</taxon>
        <taxon>Oxymonadida</taxon>
        <taxon>Streblomastigidae</taxon>
        <taxon>Streblomastix</taxon>
    </lineage>
</organism>
<comment type="caution">
    <text evidence="1">The sequence shown here is derived from an EMBL/GenBank/DDBJ whole genome shotgun (WGS) entry which is preliminary data.</text>
</comment>
<dbReference type="Proteomes" id="UP000324800">
    <property type="component" value="Unassembled WGS sequence"/>
</dbReference>
<sequence>MEQLDKIEPNTATRIQLVDCQNSRQPSLMLLNSKRVVYERNRRLGRWIGCITAFQQQIGNDGMGSIENIVPDKLQPMRTDCYPSNIEIILTDYIAHENRRNKDQIIQLNQVSDSLSRSARSSDYSVRRDVLQKPLDQLEIKLSMDAFATRLNRQHRVFCSYKLDFLNHQFENKVSDYQILAPKGALAVLLGFIVYEEQQIHSSLVIQFIRPVVMRTRKKEKQEEIWQLSQLLLQIES</sequence>
<feature type="non-terminal residue" evidence="1">
    <location>
        <position position="237"/>
    </location>
</feature>
<evidence type="ECO:0000313" key="1">
    <source>
        <dbReference type="EMBL" id="KAA6355457.1"/>
    </source>
</evidence>
<proteinExistence type="predicted"/>
<name>A0A5J4TB45_9EUKA</name>
<protein>
    <submittedName>
        <fullName evidence="1">Uncharacterized protein</fullName>
    </submittedName>
</protein>
<evidence type="ECO:0000313" key="2">
    <source>
        <dbReference type="Proteomes" id="UP000324800"/>
    </source>
</evidence>
<reference evidence="1 2" key="1">
    <citation type="submission" date="2019-03" db="EMBL/GenBank/DDBJ databases">
        <title>Single cell metagenomics reveals metabolic interactions within the superorganism composed of flagellate Streblomastix strix and complex community of Bacteroidetes bacteria on its surface.</title>
        <authorList>
            <person name="Treitli S.C."/>
            <person name="Kolisko M."/>
            <person name="Husnik F."/>
            <person name="Keeling P."/>
            <person name="Hampl V."/>
        </authorList>
    </citation>
    <scope>NUCLEOTIDE SEQUENCE [LARGE SCALE GENOMIC DNA]</scope>
    <source>
        <strain evidence="1">ST1C</strain>
    </source>
</reference>